<dbReference type="PANTHER" id="PTHR42085">
    <property type="entry name" value="F-BOX DOMAIN-CONTAINING PROTEIN"/>
    <property type="match status" value="1"/>
</dbReference>
<evidence type="ECO:0000256" key="1">
    <source>
        <dbReference type="SAM" id="MobiDB-lite"/>
    </source>
</evidence>
<gene>
    <name evidence="2" type="ORF">K431DRAFT_282895</name>
</gene>
<dbReference type="EMBL" id="MU003776">
    <property type="protein sequence ID" value="KAF2723433.1"/>
    <property type="molecule type" value="Genomic_DNA"/>
</dbReference>
<accession>A0A9P4US57</accession>
<keyword evidence="3" id="KW-1185">Reference proteome</keyword>
<organism evidence="2 3">
    <name type="scientific">Polychaeton citri CBS 116435</name>
    <dbReference type="NCBI Taxonomy" id="1314669"/>
    <lineage>
        <taxon>Eukaryota</taxon>
        <taxon>Fungi</taxon>
        <taxon>Dikarya</taxon>
        <taxon>Ascomycota</taxon>
        <taxon>Pezizomycotina</taxon>
        <taxon>Dothideomycetes</taxon>
        <taxon>Dothideomycetidae</taxon>
        <taxon>Capnodiales</taxon>
        <taxon>Capnodiaceae</taxon>
        <taxon>Polychaeton</taxon>
    </lineage>
</organism>
<evidence type="ECO:0000313" key="3">
    <source>
        <dbReference type="Proteomes" id="UP000799441"/>
    </source>
</evidence>
<evidence type="ECO:0000313" key="2">
    <source>
        <dbReference type="EMBL" id="KAF2723433.1"/>
    </source>
</evidence>
<dbReference type="PANTHER" id="PTHR42085:SF2">
    <property type="entry name" value="F-BOX DOMAIN-CONTAINING PROTEIN"/>
    <property type="match status" value="1"/>
</dbReference>
<dbReference type="Proteomes" id="UP000799441">
    <property type="component" value="Unassembled WGS sequence"/>
</dbReference>
<comment type="caution">
    <text evidence="2">The sequence shown here is derived from an EMBL/GenBank/DDBJ whole genome shotgun (WGS) entry which is preliminary data.</text>
</comment>
<sequence>MVSPLGPPHEAPPTYQETKAETSSRGMTCFFSLPAELREQIYSELLAIPSTVTMHPGHQFYRDEAYAVQPPITRVNRLIRSETLPLFYSSNTISAQLDQTEDLALAKQWLHAIGDSNTRHLRHMSLCGWTKIVFGHMLSSRFVRLDVDLRKGEIVSGKAGCRGWDDGDGELSRRVEHLKAAFRAIIDTRGGVPFDVEGVEALMDGFARLCNAYV</sequence>
<name>A0A9P4US57_9PEZI</name>
<protein>
    <submittedName>
        <fullName evidence="2">Uncharacterized protein</fullName>
    </submittedName>
</protein>
<feature type="region of interest" description="Disordered" evidence="1">
    <location>
        <begin position="1"/>
        <end position="22"/>
    </location>
</feature>
<dbReference type="InterPro" id="IPR038883">
    <property type="entry name" value="AN11006-like"/>
</dbReference>
<proteinExistence type="predicted"/>
<dbReference type="AlphaFoldDB" id="A0A9P4US57"/>
<reference evidence="2" key="1">
    <citation type="journal article" date="2020" name="Stud. Mycol.">
        <title>101 Dothideomycetes genomes: a test case for predicting lifestyles and emergence of pathogens.</title>
        <authorList>
            <person name="Haridas S."/>
            <person name="Albert R."/>
            <person name="Binder M."/>
            <person name="Bloem J."/>
            <person name="Labutti K."/>
            <person name="Salamov A."/>
            <person name="Andreopoulos B."/>
            <person name="Baker S."/>
            <person name="Barry K."/>
            <person name="Bills G."/>
            <person name="Bluhm B."/>
            <person name="Cannon C."/>
            <person name="Castanera R."/>
            <person name="Culley D."/>
            <person name="Daum C."/>
            <person name="Ezra D."/>
            <person name="Gonzalez J."/>
            <person name="Henrissat B."/>
            <person name="Kuo A."/>
            <person name="Liang C."/>
            <person name="Lipzen A."/>
            <person name="Lutzoni F."/>
            <person name="Magnuson J."/>
            <person name="Mondo S."/>
            <person name="Nolan M."/>
            <person name="Ohm R."/>
            <person name="Pangilinan J."/>
            <person name="Park H.-J."/>
            <person name="Ramirez L."/>
            <person name="Alfaro M."/>
            <person name="Sun H."/>
            <person name="Tritt A."/>
            <person name="Yoshinaga Y."/>
            <person name="Zwiers L.-H."/>
            <person name="Turgeon B."/>
            <person name="Goodwin S."/>
            <person name="Spatafora J."/>
            <person name="Crous P."/>
            <person name="Grigoriev I."/>
        </authorList>
    </citation>
    <scope>NUCLEOTIDE SEQUENCE</scope>
    <source>
        <strain evidence="2">CBS 116435</strain>
    </source>
</reference>
<dbReference type="OrthoDB" id="62952at2759"/>
<feature type="compositionally biased region" description="Pro residues" evidence="1">
    <location>
        <begin position="1"/>
        <end position="11"/>
    </location>
</feature>